<reference evidence="2" key="1">
    <citation type="journal article" date="2019" name="Int. J. Syst. Evol. Microbiol.">
        <title>The Global Catalogue of Microorganisms (GCM) 10K type strain sequencing project: providing services to taxonomists for standard genome sequencing and annotation.</title>
        <authorList>
            <consortium name="The Broad Institute Genomics Platform"/>
            <consortium name="The Broad Institute Genome Sequencing Center for Infectious Disease"/>
            <person name="Wu L."/>
            <person name="Ma J."/>
        </authorList>
    </citation>
    <scope>NUCLEOTIDE SEQUENCE [LARGE SCALE GENOMIC DNA]</scope>
    <source>
        <strain evidence="2">JCM 31486</strain>
    </source>
</reference>
<protein>
    <submittedName>
        <fullName evidence="1">Uncharacterized protein</fullName>
    </submittedName>
</protein>
<dbReference type="Proteomes" id="UP001597045">
    <property type="component" value="Unassembled WGS sequence"/>
</dbReference>
<proteinExistence type="predicted"/>
<sequence length="67" mass="7211">MAQTLDDSEMARWIAWKRANDAVLTAVAREIQDAAGLSAAEAVEQRESGVTREQAAALRALRRGGSL</sequence>
<organism evidence="1 2">
    <name type="scientific">Kibdelosporangium lantanae</name>
    <dbReference type="NCBI Taxonomy" id="1497396"/>
    <lineage>
        <taxon>Bacteria</taxon>
        <taxon>Bacillati</taxon>
        <taxon>Actinomycetota</taxon>
        <taxon>Actinomycetes</taxon>
        <taxon>Pseudonocardiales</taxon>
        <taxon>Pseudonocardiaceae</taxon>
        <taxon>Kibdelosporangium</taxon>
    </lineage>
</organism>
<name>A0ABW3MD55_9PSEU</name>
<evidence type="ECO:0000313" key="2">
    <source>
        <dbReference type="Proteomes" id="UP001597045"/>
    </source>
</evidence>
<dbReference type="EMBL" id="JBHTIS010001172">
    <property type="protein sequence ID" value="MFD1047630.1"/>
    <property type="molecule type" value="Genomic_DNA"/>
</dbReference>
<gene>
    <name evidence="1" type="ORF">ACFQ1S_19855</name>
</gene>
<evidence type="ECO:0000313" key="1">
    <source>
        <dbReference type="EMBL" id="MFD1047630.1"/>
    </source>
</evidence>
<accession>A0ABW3MD55</accession>
<keyword evidence="2" id="KW-1185">Reference proteome</keyword>
<comment type="caution">
    <text evidence="1">The sequence shown here is derived from an EMBL/GenBank/DDBJ whole genome shotgun (WGS) entry which is preliminary data.</text>
</comment>